<keyword evidence="3" id="KW-1185">Reference proteome</keyword>
<reference evidence="2 3" key="1">
    <citation type="submission" date="2020-07" db="EMBL/GenBank/DDBJ databases">
        <title>Sequencing the genomes of 1000 actinobacteria strains.</title>
        <authorList>
            <person name="Klenk H.-P."/>
        </authorList>
    </citation>
    <scope>NUCLEOTIDE SEQUENCE [LARGE SCALE GENOMIC DNA]</scope>
    <source>
        <strain evidence="2 3">DSM 21350</strain>
    </source>
</reference>
<gene>
    <name evidence="2" type="ORF">BJZ21_000764</name>
</gene>
<feature type="transmembrane region" description="Helical" evidence="1">
    <location>
        <begin position="61"/>
        <end position="78"/>
    </location>
</feature>
<dbReference type="AlphaFoldDB" id="A0A7Y9E4F4"/>
<protein>
    <recommendedName>
        <fullName evidence="4">DUF2530 domain-containing protein</fullName>
    </recommendedName>
</protein>
<evidence type="ECO:0008006" key="4">
    <source>
        <dbReference type="Google" id="ProtNLM"/>
    </source>
</evidence>
<dbReference type="Proteomes" id="UP000535511">
    <property type="component" value="Unassembled WGS sequence"/>
</dbReference>
<comment type="caution">
    <text evidence="2">The sequence shown here is derived from an EMBL/GenBank/DDBJ whole genome shotgun (WGS) entry which is preliminary data.</text>
</comment>
<keyword evidence="1" id="KW-0472">Membrane</keyword>
<evidence type="ECO:0000256" key="1">
    <source>
        <dbReference type="SAM" id="Phobius"/>
    </source>
</evidence>
<dbReference type="EMBL" id="JACCBG010000001">
    <property type="protein sequence ID" value="NYD40681.1"/>
    <property type="molecule type" value="Genomic_DNA"/>
</dbReference>
<name>A0A7Y9E4F4_9ACTN</name>
<organism evidence="2 3">
    <name type="scientific">Nocardioides panaciterrulae</name>
    <dbReference type="NCBI Taxonomy" id="661492"/>
    <lineage>
        <taxon>Bacteria</taxon>
        <taxon>Bacillati</taxon>
        <taxon>Actinomycetota</taxon>
        <taxon>Actinomycetes</taxon>
        <taxon>Propionibacteriales</taxon>
        <taxon>Nocardioidaceae</taxon>
        <taxon>Nocardioides</taxon>
    </lineage>
</organism>
<sequence>MDFRDEQPRQHEIGNRTYFVADVEPLDVDGVRTVEVGTALWLLGFLALLPFYGRLQDSGNLWWLWTCLAGFGLGLFGLEYCRRRRRTRAEAEVSEPGPA</sequence>
<evidence type="ECO:0000313" key="2">
    <source>
        <dbReference type="EMBL" id="NYD40681.1"/>
    </source>
</evidence>
<accession>A0A7Y9E4F4</accession>
<keyword evidence="1" id="KW-0812">Transmembrane</keyword>
<proteinExistence type="predicted"/>
<keyword evidence="1" id="KW-1133">Transmembrane helix</keyword>
<feature type="transmembrane region" description="Helical" evidence="1">
    <location>
        <begin position="36"/>
        <end position="55"/>
    </location>
</feature>
<evidence type="ECO:0000313" key="3">
    <source>
        <dbReference type="Proteomes" id="UP000535511"/>
    </source>
</evidence>
<dbReference type="InterPro" id="IPR019681">
    <property type="entry name" value="DUF2530"/>
</dbReference>
<dbReference type="Pfam" id="PF10745">
    <property type="entry name" value="DUF2530"/>
    <property type="match status" value="1"/>
</dbReference>
<dbReference type="RefSeq" id="WP_343051945.1">
    <property type="nucleotide sequence ID" value="NZ_JACCBG010000001.1"/>
</dbReference>